<accession>M1AET3</accession>
<keyword evidence="1" id="KW-0472">Membrane</keyword>
<keyword evidence="3" id="KW-1185">Reference proteome</keyword>
<evidence type="ECO:0000256" key="1">
    <source>
        <dbReference type="SAM" id="Phobius"/>
    </source>
</evidence>
<keyword evidence="1" id="KW-1133">Transmembrane helix</keyword>
<keyword evidence="1" id="KW-0812">Transmembrane</keyword>
<feature type="transmembrane region" description="Helical" evidence="1">
    <location>
        <begin position="6"/>
        <end position="28"/>
    </location>
</feature>
<protein>
    <submittedName>
        <fullName evidence="2">Ring finger protein</fullName>
    </submittedName>
</protein>
<dbReference type="InParanoid" id="M1AET3"/>
<dbReference type="AlphaFoldDB" id="M1AET3"/>
<dbReference type="PaxDb" id="4113-PGSC0003DMT400021227"/>
<dbReference type="HOGENOM" id="CLU_2268618_0_0_1"/>
<evidence type="ECO:0000313" key="3">
    <source>
        <dbReference type="Proteomes" id="UP000011115"/>
    </source>
</evidence>
<organism evidence="2 3">
    <name type="scientific">Solanum tuberosum</name>
    <name type="common">Potato</name>
    <dbReference type="NCBI Taxonomy" id="4113"/>
    <lineage>
        <taxon>Eukaryota</taxon>
        <taxon>Viridiplantae</taxon>
        <taxon>Streptophyta</taxon>
        <taxon>Embryophyta</taxon>
        <taxon>Tracheophyta</taxon>
        <taxon>Spermatophyta</taxon>
        <taxon>Magnoliopsida</taxon>
        <taxon>eudicotyledons</taxon>
        <taxon>Gunneridae</taxon>
        <taxon>Pentapetalae</taxon>
        <taxon>asterids</taxon>
        <taxon>lamiids</taxon>
        <taxon>Solanales</taxon>
        <taxon>Solanaceae</taxon>
        <taxon>Solanoideae</taxon>
        <taxon>Solaneae</taxon>
        <taxon>Solanum</taxon>
    </lineage>
</organism>
<dbReference type="Proteomes" id="UP000011115">
    <property type="component" value="Unassembled WGS sequence"/>
</dbReference>
<dbReference type="EnsemblPlants" id="PGSC0003DMT400021227">
    <property type="protein sequence ID" value="PGSC0003DMT400021227"/>
    <property type="gene ID" value="PGSC0003DMG400008220"/>
</dbReference>
<dbReference type="Gramene" id="RHC08H1G1280.2.1">
    <property type="protein sequence ID" value="RHC08H1G1280.2.1.cds.1"/>
    <property type="gene ID" value="RHC08H1G1280.2"/>
</dbReference>
<evidence type="ECO:0000313" key="2">
    <source>
        <dbReference type="EnsemblPlants" id="PGSC0003DMT400021227"/>
    </source>
</evidence>
<sequence length="103" mass="11811">MPISLYLLLCLPFVVMALLFFFYLYVVFSRGRDDYHSRVVIKTARKQGLSDVQLKKLPKIVGKDLSLDINDCAICKVSSWLQTWIPPRMCRSLVVQTAILSCL</sequence>
<reference evidence="3" key="1">
    <citation type="journal article" date="2011" name="Nature">
        <title>Genome sequence and analysis of the tuber crop potato.</title>
        <authorList>
            <consortium name="The Potato Genome Sequencing Consortium"/>
        </authorList>
    </citation>
    <scope>NUCLEOTIDE SEQUENCE [LARGE SCALE GENOMIC DNA]</scope>
    <source>
        <strain evidence="3">cv. DM1-3 516 R44</strain>
    </source>
</reference>
<reference evidence="2" key="2">
    <citation type="submission" date="2015-06" db="UniProtKB">
        <authorList>
            <consortium name="EnsemblPlants"/>
        </authorList>
    </citation>
    <scope>IDENTIFICATION</scope>
    <source>
        <strain evidence="2">DM1-3 516 R44</strain>
    </source>
</reference>
<name>M1AET3_SOLTU</name>
<dbReference type="Gramene" id="PGSC0003DMT400021227">
    <property type="protein sequence ID" value="PGSC0003DMT400021227"/>
    <property type="gene ID" value="PGSC0003DMG400008220"/>
</dbReference>
<proteinExistence type="predicted"/>